<feature type="domain" description="DUF1206" evidence="2">
    <location>
        <begin position="5"/>
        <end position="71"/>
    </location>
</feature>
<gene>
    <name evidence="3" type="ORF">E3O46_03435</name>
</gene>
<dbReference type="Proteomes" id="UP000297604">
    <property type="component" value="Unassembled WGS sequence"/>
</dbReference>
<organism evidence="3 4">
    <name type="scientific">Cryobacterium glucosi</name>
    <dbReference type="NCBI Taxonomy" id="1259175"/>
    <lineage>
        <taxon>Bacteria</taxon>
        <taxon>Bacillati</taxon>
        <taxon>Actinomycetota</taxon>
        <taxon>Actinomycetes</taxon>
        <taxon>Micrococcales</taxon>
        <taxon>Microbacteriaceae</taxon>
        <taxon>Cryobacterium</taxon>
    </lineage>
</organism>
<comment type="caution">
    <text evidence="3">The sequence shown here is derived from an EMBL/GenBank/DDBJ whole genome shotgun (WGS) entry which is preliminary data.</text>
</comment>
<keyword evidence="4" id="KW-1185">Reference proteome</keyword>
<dbReference type="InterPro" id="IPR009597">
    <property type="entry name" value="DUF1206"/>
</dbReference>
<keyword evidence="1" id="KW-1133">Transmembrane helix</keyword>
<protein>
    <submittedName>
        <fullName evidence="3">DUF1206 domain-containing protein</fullName>
    </submittedName>
</protein>
<sequence>MLARLGFAVNGLLHILIAAIAIAIAVGAGSGSADQSGALGQLATSPGGVFVLWVVVAGLAALGLWLLLGAFLMRGADPKRQWSRRVTEVGKAVVYFLLAGTAFTFAQGGATSSAGSTRDASASLLAAPGGVIVLLAGGLLVLAIGVYFVRKGALQKFTADISVPSGSAGKVVLALGIVGYVAKGIVLAVVAVLIVVAAITVDPSQSTGLDGALRSLVALPYGGPILSALGAGLIAYGLYCFVRAWRARL</sequence>
<keyword evidence="1" id="KW-0472">Membrane</keyword>
<feature type="transmembrane region" description="Helical" evidence="1">
    <location>
        <begin position="171"/>
        <end position="201"/>
    </location>
</feature>
<feature type="transmembrane region" description="Helical" evidence="1">
    <location>
        <begin position="50"/>
        <end position="72"/>
    </location>
</feature>
<evidence type="ECO:0000256" key="1">
    <source>
        <dbReference type="SAM" id="Phobius"/>
    </source>
</evidence>
<feature type="transmembrane region" description="Helical" evidence="1">
    <location>
        <begin position="12"/>
        <end position="30"/>
    </location>
</feature>
<feature type="domain" description="DUF1206" evidence="2">
    <location>
        <begin position="89"/>
        <end position="153"/>
    </location>
</feature>
<feature type="transmembrane region" description="Helical" evidence="1">
    <location>
        <begin position="92"/>
        <end position="110"/>
    </location>
</feature>
<proteinExistence type="predicted"/>
<dbReference type="EMBL" id="SOFS01000012">
    <property type="protein sequence ID" value="TFC22507.1"/>
    <property type="molecule type" value="Genomic_DNA"/>
</dbReference>
<feature type="domain" description="DUF1206" evidence="2">
    <location>
        <begin position="178"/>
        <end position="246"/>
    </location>
</feature>
<reference evidence="3 4" key="1">
    <citation type="submission" date="2019-03" db="EMBL/GenBank/DDBJ databases">
        <title>Genomics of glacier-inhabiting Cryobacterium strains.</title>
        <authorList>
            <person name="Liu Q."/>
            <person name="Xin Y.-H."/>
        </authorList>
    </citation>
    <scope>NUCLEOTIDE SEQUENCE [LARGE SCALE GENOMIC DNA]</scope>
    <source>
        <strain evidence="3 4">MDB1-5</strain>
    </source>
</reference>
<evidence type="ECO:0000313" key="4">
    <source>
        <dbReference type="Proteomes" id="UP000297604"/>
    </source>
</evidence>
<keyword evidence="1" id="KW-0812">Transmembrane</keyword>
<feature type="transmembrane region" description="Helical" evidence="1">
    <location>
        <begin position="130"/>
        <end position="150"/>
    </location>
</feature>
<evidence type="ECO:0000313" key="3">
    <source>
        <dbReference type="EMBL" id="TFC22507.1"/>
    </source>
</evidence>
<feature type="transmembrane region" description="Helical" evidence="1">
    <location>
        <begin position="221"/>
        <end position="242"/>
    </location>
</feature>
<accession>A0ABY2ISV5</accession>
<name>A0ABY2ISV5_9MICO</name>
<evidence type="ECO:0000259" key="2">
    <source>
        <dbReference type="Pfam" id="PF06724"/>
    </source>
</evidence>
<dbReference type="Pfam" id="PF06724">
    <property type="entry name" value="DUF1206"/>
    <property type="match status" value="3"/>
</dbReference>